<feature type="transmembrane region" description="Helical" evidence="1">
    <location>
        <begin position="64"/>
        <end position="89"/>
    </location>
</feature>
<keyword evidence="1" id="KW-0812">Transmembrane</keyword>
<feature type="transmembrane region" description="Helical" evidence="1">
    <location>
        <begin position="35"/>
        <end position="52"/>
    </location>
</feature>
<keyword evidence="1" id="KW-0472">Membrane</keyword>
<proteinExistence type="predicted"/>
<sequence>MKPRWVRASAFWFTLFFAALGQLKARCLPSAQGLALALVIGMVGLAVVLRRRGVPLQFGLSTRLLLLPVLGSLVAAMYVEVTALVHTLGGWWGERWLVDQLWLRSGALIGGYVGVVYGVAVAVLFRRPCWLLASMYAGYAALVLVVLLWAVGESIPAFWVTELLWMVVVTVSVAVAVARWLERPPAQRLLSPASSPSA</sequence>
<evidence type="ECO:0000313" key="2">
    <source>
        <dbReference type="EMBL" id="AKJ30498.1"/>
    </source>
</evidence>
<dbReference type="Proteomes" id="UP000035352">
    <property type="component" value="Chromosome"/>
</dbReference>
<feature type="transmembrane region" description="Helical" evidence="1">
    <location>
        <begin position="101"/>
        <end position="125"/>
    </location>
</feature>
<evidence type="ECO:0000256" key="1">
    <source>
        <dbReference type="SAM" id="Phobius"/>
    </source>
</evidence>
<gene>
    <name evidence="2" type="ORF">AAW51_3807</name>
</gene>
<organism evidence="2 3">
    <name type="scientific">Caldimonas brevitalea</name>
    <dbReference type="NCBI Taxonomy" id="413882"/>
    <lineage>
        <taxon>Bacteria</taxon>
        <taxon>Pseudomonadati</taxon>
        <taxon>Pseudomonadota</taxon>
        <taxon>Betaproteobacteria</taxon>
        <taxon>Burkholderiales</taxon>
        <taxon>Sphaerotilaceae</taxon>
        <taxon>Caldimonas</taxon>
    </lineage>
</organism>
<feature type="transmembrane region" description="Helical" evidence="1">
    <location>
        <begin position="163"/>
        <end position="181"/>
    </location>
</feature>
<feature type="transmembrane region" description="Helical" evidence="1">
    <location>
        <begin position="130"/>
        <end position="151"/>
    </location>
</feature>
<dbReference type="AlphaFoldDB" id="A0A0G3BR80"/>
<dbReference type="RefSeq" id="WP_047195856.1">
    <property type="nucleotide sequence ID" value="NZ_CP011371.1"/>
</dbReference>
<accession>A0A0G3BR80</accession>
<dbReference type="EMBL" id="CP011371">
    <property type="protein sequence ID" value="AKJ30498.1"/>
    <property type="molecule type" value="Genomic_DNA"/>
</dbReference>
<name>A0A0G3BR80_9BURK</name>
<evidence type="ECO:0000313" key="3">
    <source>
        <dbReference type="Proteomes" id="UP000035352"/>
    </source>
</evidence>
<reference evidence="2 3" key="1">
    <citation type="submission" date="2015-05" db="EMBL/GenBank/DDBJ databases">
        <authorList>
            <person name="Tang B."/>
            <person name="Yu Y."/>
        </authorList>
    </citation>
    <scope>NUCLEOTIDE SEQUENCE [LARGE SCALE GENOMIC DNA]</scope>
    <source>
        <strain evidence="2 3">DSM 7029</strain>
    </source>
</reference>
<dbReference type="KEGG" id="pbh:AAW51_3807"/>
<keyword evidence="1" id="KW-1133">Transmembrane helix</keyword>
<protein>
    <submittedName>
        <fullName evidence="2">Uncharacterized protein</fullName>
    </submittedName>
</protein>
<keyword evidence="3" id="KW-1185">Reference proteome</keyword>